<dbReference type="WBParaSite" id="GPUH_0000224101-mRNA-1">
    <property type="protein sequence ID" value="GPUH_0000224101-mRNA-1"/>
    <property type="gene ID" value="GPUH_0000224101"/>
</dbReference>
<proteinExistence type="predicted"/>
<name>A0A183D0J5_9BILA</name>
<accession>A0A183D0J5</accession>
<evidence type="ECO:0000313" key="1">
    <source>
        <dbReference type="WBParaSite" id="GPUH_0000224101-mRNA-1"/>
    </source>
</evidence>
<dbReference type="Gene3D" id="2.60.40.10">
    <property type="entry name" value="Immunoglobulins"/>
    <property type="match status" value="1"/>
</dbReference>
<dbReference type="SUPFAM" id="SSF48726">
    <property type="entry name" value="Immunoglobulin"/>
    <property type="match status" value="1"/>
</dbReference>
<sequence>LQIVRTSLSDAGNYSCVALNRAGEASLDFEVEILCTHLASEYCRNLENRHIASVNAAYARRREEHLRLLAERNRQRHEEQLREQTRSYKVDESRYIDNYIFPPSSSSSSSSAAATTTVLPCTDSESRTVHSQYYTATREPAMVIQSYTLKSRAHHSRFHSFIRDEHYREALSATPLYPYYNYSLIGVTAPPRLESSPTRLKVRVRDGRLGYSSYTQDTGPVSSSANRFLPRSDFATLVQRPNLRKQKLTVKPITSFQKLRSQQQEKALSKAISHQKPCIPKSEYDINNRVLLNEGHESDRIELNRAVSGHRLRRPHHFHHRYPDYSDDSRSKIWAYTGVNEKKQSAETNDVARSCEEYKEKYPWGGKRLRFQRQWQPWDPDYSDEPWTSWYSYKEPKIQRQRRELLGQA</sequence>
<dbReference type="InterPro" id="IPR036179">
    <property type="entry name" value="Ig-like_dom_sf"/>
</dbReference>
<dbReference type="AlphaFoldDB" id="A0A183D0J5"/>
<organism evidence="1">
    <name type="scientific">Gongylonema pulchrum</name>
    <dbReference type="NCBI Taxonomy" id="637853"/>
    <lineage>
        <taxon>Eukaryota</taxon>
        <taxon>Metazoa</taxon>
        <taxon>Ecdysozoa</taxon>
        <taxon>Nematoda</taxon>
        <taxon>Chromadorea</taxon>
        <taxon>Rhabditida</taxon>
        <taxon>Spirurina</taxon>
        <taxon>Spiruromorpha</taxon>
        <taxon>Spiruroidea</taxon>
        <taxon>Gongylonematidae</taxon>
        <taxon>Gongylonema</taxon>
    </lineage>
</organism>
<reference evidence="1" key="1">
    <citation type="submission" date="2016-06" db="UniProtKB">
        <authorList>
            <consortium name="WormBaseParasite"/>
        </authorList>
    </citation>
    <scope>IDENTIFICATION</scope>
</reference>
<protein>
    <submittedName>
        <fullName evidence="1">Ig-like domain-containing protein</fullName>
    </submittedName>
</protein>
<dbReference type="InterPro" id="IPR013783">
    <property type="entry name" value="Ig-like_fold"/>
</dbReference>